<dbReference type="SMART" id="SM00382">
    <property type="entry name" value="AAA"/>
    <property type="match status" value="1"/>
</dbReference>
<dbReference type="Gene3D" id="1.10.8.60">
    <property type="match status" value="1"/>
</dbReference>
<evidence type="ECO:0000256" key="2">
    <source>
        <dbReference type="ARBA" id="ARBA00022840"/>
    </source>
</evidence>
<evidence type="ECO:0000256" key="1">
    <source>
        <dbReference type="ARBA" id="ARBA00022741"/>
    </source>
</evidence>
<dbReference type="InterPro" id="IPR003593">
    <property type="entry name" value="AAA+_ATPase"/>
</dbReference>
<dbReference type="AlphaFoldDB" id="A0A1M6LPM5"/>
<gene>
    <name evidence="6" type="ORF">SAMN02745751_03242</name>
</gene>
<evidence type="ECO:0000259" key="5">
    <source>
        <dbReference type="PROSITE" id="PS50045"/>
    </source>
</evidence>
<dbReference type="PANTHER" id="PTHR32071">
    <property type="entry name" value="TRANSCRIPTIONAL REGULATORY PROTEIN"/>
    <property type="match status" value="1"/>
</dbReference>
<feature type="domain" description="Sigma-54 factor interaction" evidence="5">
    <location>
        <begin position="13"/>
        <end position="242"/>
    </location>
</feature>
<keyword evidence="2" id="KW-0067">ATP-binding</keyword>
<dbReference type="Gene3D" id="3.40.50.300">
    <property type="entry name" value="P-loop containing nucleotide triphosphate hydrolases"/>
    <property type="match status" value="1"/>
</dbReference>
<dbReference type="SUPFAM" id="SSF52540">
    <property type="entry name" value="P-loop containing nucleoside triphosphate hydrolases"/>
    <property type="match status" value="1"/>
</dbReference>
<dbReference type="PROSITE" id="PS50045">
    <property type="entry name" value="SIGMA54_INTERACT_4"/>
    <property type="match status" value="1"/>
</dbReference>
<dbReference type="EMBL" id="FQZL01000033">
    <property type="protein sequence ID" value="SHJ73133.1"/>
    <property type="molecule type" value="Genomic_DNA"/>
</dbReference>
<dbReference type="PROSITE" id="PS00688">
    <property type="entry name" value="SIGMA54_INTERACT_3"/>
    <property type="match status" value="1"/>
</dbReference>
<name>A0A1M6LPM5_9FIRM</name>
<dbReference type="InterPro" id="IPR009057">
    <property type="entry name" value="Homeodomain-like_sf"/>
</dbReference>
<proteinExistence type="predicted"/>
<dbReference type="STRING" id="1121476.SAMN02745751_03242"/>
<evidence type="ECO:0000256" key="3">
    <source>
        <dbReference type="ARBA" id="ARBA00023015"/>
    </source>
</evidence>
<dbReference type="FunFam" id="3.40.50.300:FF:000006">
    <property type="entry name" value="DNA-binding transcriptional regulator NtrC"/>
    <property type="match status" value="1"/>
</dbReference>
<dbReference type="InterPro" id="IPR002197">
    <property type="entry name" value="HTH_Fis"/>
</dbReference>
<dbReference type="OrthoDB" id="5411866at2"/>
<keyword evidence="1" id="KW-0547">Nucleotide-binding</keyword>
<dbReference type="CDD" id="cd00009">
    <property type="entry name" value="AAA"/>
    <property type="match status" value="1"/>
</dbReference>
<dbReference type="GO" id="GO:0006355">
    <property type="term" value="P:regulation of DNA-templated transcription"/>
    <property type="evidence" value="ECO:0007669"/>
    <property type="project" value="InterPro"/>
</dbReference>
<dbReference type="Pfam" id="PF25601">
    <property type="entry name" value="AAA_lid_14"/>
    <property type="match status" value="1"/>
</dbReference>
<dbReference type="InterPro" id="IPR025944">
    <property type="entry name" value="Sigma_54_int_dom_CS"/>
</dbReference>
<dbReference type="InterPro" id="IPR058031">
    <property type="entry name" value="AAA_lid_NorR"/>
</dbReference>
<dbReference type="Pfam" id="PF02954">
    <property type="entry name" value="HTH_8"/>
    <property type="match status" value="1"/>
</dbReference>
<dbReference type="RefSeq" id="WP_073050606.1">
    <property type="nucleotide sequence ID" value="NZ_FQZL01000033.1"/>
</dbReference>
<evidence type="ECO:0000256" key="4">
    <source>
        <dbReference type="ARBA" id="ARBA00023163"/>
    </source>
</evidence>
<keyword evidence="4" id="KW-0804">Transcription</keyword>
<dbReference type="InterPro" id="IPR027417">
    <property type="entry name" value="P-loop_NTPase"/>
</dbReference>
<keyword evidence="7" id="KW-1185">Reference proteome</keyword>
<organism evidence="6 7">
    <name type="scientific">Dethiosulfatibacter aminovorans DSM 17477</name>
    <dbReference type="NCBI Taxonomy" id="1121476"/>
    <lineage>
        <taxon>Bacteria</taxon>
        <taxon>Bacillati</taxon>
        <taxon>Bacillota</taxon>
        <taxon>Tissierellia</taxon>
        <taxon>Dethiosulfatibacter</taxon>
    </lineage>
</organism>
<dbReference type="Gene3D" id="1.10.10.60">
    <property type="entry name" value="Homeodomain-like"/>
    <property type="match status" value="1"/>
</dbReference>
<dbReference type="Proteomes" id="UP000184052">
    <property type="component" value="Unassembled WGS sequence"/>
</dbReference>
<sequence length="326" mass="37807">MGYKEDFFKKYIINSKSKTYQKMLKLCNQAARSNVNIMLVGESGSGKDVTARYIHYMGRRNEMPLVTINCSSYTETLLESELFGHVKGAFTGATNTKMGKIENANHGTLFLDEIGDLSLQTQIKLLRTLETKRIARVGSNEEKEIDFRLITATNINIDDAVIDHRLREDFVYRISTIVIRVPSLRERMDDFEDLLNFMLKKSQEENDIIISEISPEAMKFLYEYDYPGNLRELKNITDRMVVLSEDGVITEQGIPIVHSIGRKNKSNCEKKIMPLRDFRDEKEKEYLIYVLDHFDNNVPDASRALEISERQLFNKVKKYDLRGNHH</sequence>
<reference evidence="6 7" key="1">
    <citation type="submission" date="2016-11" db="EMBL/GenBank/DDBJ databases">
        <authorList>
            <person name="Jaros S."/>
            <person name="Januszkiewicz K."/>
            <person name="Wedrychowicz H."/>
        </authorList>
    </citation>
    <scope>NUCLEOTIDE SEQUENCE [LARGE SCALE GENOMIC DNA]</scope>
    <source>
        <strain evidence="6 7">DSM 17477</strain>
    </source>
</reference>
<dbReference type="GO" id="GO:0043565">
    <property type="term" value="F:sequence-specific DNA binding"/>
    <property type="evidence" value="ECO:0007669"/>
    <property type="project" value="InterPro"/>
</dbReference>
<dbReference type="InterPro" id="IPR002078">
    <property type="entry name" value="Sigma_54_int"/>
</dbReference>
<keyword evidence="3" id="KW-0805">Transcription regulation</keyword>
<dbReference type="GO" id="GO:0005524">
    <property type="term" value="F:ATP binding"/>
    <property type="evidence" value="ECO:0007669"/>
    <property type="project" value="UniProtKB-KW"/>
</dbReference>
<dbReference type="SUPFAM" id="SSF46689">
    <property type="entry name" value="Homeodomain-like"/>
    <property type="match status" value="1"/>
</dbReference>
<dbReference type="Pfam" id="PF00158">
    <property type="entry name" value="Sigma54_activat"/>
    <property type="match status" value="1"/>
</dbReference>
<dbReference type="PANTHER" id="PTHR32071:SF121">
    <property type="entry name" value="SIGMA L-DEPENDENT TRANSCRIPTIONAL REGULATOR YQIR-RELATED"/>
    <property type="match status" value="1"/>
</dbReference>
<evidence type="ECO:0000313" key="7">
    <source>
        <dbReference type="Proteomes" id="UP000184052"/>
    </source>
</evidence>
<protein>
    <submittedName>
        <fullName evidence="6">Regulatory protein, Fis family</fullName>
    </submittedName>
</protein>
<accession>A0A1M6LPM5</accession>
<evidence type="ECO:0000313" key="6">
    <source>
        <dbReference type="EMBL" id="SHJ73133.1"/>
    </source>
</evidence>